<name>A0A1G7I7E4_9BACL</name>
<dbReference type="SMART" id="SM00825">
    <property type="entry name" value="PKS_KS"/>
    <property type="match status" value="1"/>
</dbReference>
<evidence type="ECO:0000313" key="6">
    <source>
        <dbReference type="Proteomes" id="UP000198972"/>
    </source>
</evidence>
<comment type="similarity">
    <text evidence="1 3">Belongs to the thiolase-like superfamily. Beta-ketoacyl-ACP synthases family.</text>
</comment>
<dbReference type="PANTHER" id="PTHR11712:SF336">
    <property type="entry name" value="3-OXOACYL-[ACYL-CARRIER-PROTEIN] SYNTHASE, MITOCHONDRIAL"/>
    <property type="match status" value="1"/>
</dbReference>
<dbReference type="GO" id="GO:0006633">
    <property type="term" value="P:fatty acid biosynthetic process"/>
    <property type="evidence" value="ECO:0007669"/>
    <property type="project" value="TreeGrafter"/>
</dbReference>
<organism evidence="5 6">
    <name type="scientific">Fontibacillus panacisegetis</name>
    <dbReference type="NCBI Taxonomy" id="670482"/>
    <lineage>
        <taxon>Bacteria</taxon>
        <taxon>Bacillati</taxon>
        <taxon>Bacillota</taxon>
        <taxon>Bacilli</taxon>
        <taxon>Bacillales</taxon>
        <taxon>Paenibacillaceae</taxon>
        <taxon>Fontibacillus</taxon>
    </lineage>
</organism>
<dbReference type="InterPro" id="IPR014030">
    <property type="entry name" value="Ketoacyl_synth_N"/>
</dbReference>
<dbReference type="PROSITE" id="PS52004">
    <property type="entry name" value="KS3_2"/>
    <property type="match status" value="1"/>
</dbReference>
<keyword evidence="6" id="KW-1185">Reference proteome</keyword>
<protein>
    <submittedName>
        <fullName evidence="5">3-oxoacyl-[acyl-carrier-protein] synthase II</fullName>
    </submittedName>
</protein>
<dbReference type="InterPro" id="IPR000794">
    <property type="entry name" value="Beta-ketoacyl_synthase"/>
</dbReference>
<evidence type="ECO:0000256" key="3">
    <source>
        <dbReference type="RuleBase" id="RU003694"/>
    </source>
</evidence>
<dbReference type="RefSeq" id="WP_175471339.1">
    <property type="nucleotide sequence ID" value="NZ_FNBG01000005.1"/>
</dbReference>
<dbReference type="CDD" id="cd00834">
    <property type="entry name" value="KAS_I_II"/>
    <property type="match status" value="1"/>
</dbReference>
<keyword evidence="2 3" id="KW-0808">Transferase</keyword>
<accession>A0A1G7I7E4</accession>
<feature type="domain" description="Ketosynthase family 3 (KS3)" evidence="4">
    <location>
        <begin position="1"/>
        <end position="393"/>
    </location>
</feature>
<evidence type="ECO:0000256" key="2">
    <source>
        <dbReference type="ARBA" id="ARBA00022679"/>
    </source>
</evidence>
<reference evidence="5 6" key="1">
    <citation type="submission" date="2016-10" db="EMBL/GenBank/DDBJ databases">
        <authorList>
            <person name="de Groot N.N."/>
        </authorList>
    </citation>
    <scope>NUCLEOTIDE SEQUENCE [LARGE SCALE GENOMIC DNA]</scope>
    <source>
        <strain evidence="5 6">DSM 28129</strain>
    </source>
</reference>
<dbReference type="GO" id="GO:0004315">
    <property type="term" value="F:3-oxoacyl-[acyl-carrier-protein] synthase activity"/>
    <property type="evidence" value="ECO:0007669"/>
    <property type="project" value="TreeGrafter"/>
</dbReference>
<evidence type="ECO:0000256" key="1">
    <source>
        <dbReference type="ARBA" id="ARBA00008467"/>
    </source>
</evidence>
<dbReference type="Pfam" id="PF02801">
    <property type="entry name" value="Ketoacyl-synt_C"/>
    <property type="match status" value="1"/>
</dbReference>
<dbReference type="STRING" id="670482.SAMN04488542_105180"/>
<evidence type="ECO:0000259" key="4">
    <source>
        <dbReference type="PROSITE" id="PS52004"/>
    </source>
</evidence>
<dbReference type="Pfam" id="PF00109">
    <property type="entry name" value="ketoacyl-synt"/>
    <property type="match status" value="1"/>
</dbReference>
<dbReference type="PANTHER" id="PTHR11712">
    <property type="entry name" value="POLYKETIDE SYNTHASE-RELATED"/>
    <property type="match status" value="1"/>
</dbReference>
<dbReference type="InterPro" id="IPR020841">
    <property type="entry name" value="PKS_Beta-ketoAc_synthase_dom"/>
</dbReference>
<dbReference type="InterPro" id="IPR016039">
    <property type="entry name" value="Thiolase-like"/>
</dbReference>
<dbReference type="EMBL" id="FNBG01000005">
    <property type="protein sequence ID" value="SDF08523.1"/>
    <property type="molecule type" value="Genomic_DNA"/>
</dbReference>
<gene>
    <name evidence="5" type="ORF">SAMN04488542_105180</name>
</gene>
<dbReference type="AlphaFoldDB" id="A0A1G7I7E4"/>
<dbReference type="InterPro" id="IPR014031">
    <property type="entry name" value="Ketoacyl_synth_C"/>
</dbReference>
<dbReference type="Gene3D" id="3.40.47.10">
    <property type="match status" value="1"/>
</dbReference>
<dbReference type="SUPFAM" id="SSF53901">
    <property type="entry name" value="Thiolase-like"/>
    <property type="match status" value="2"/>
</dbReference>
<sequence>MSNSNLNHQHMPRAVVTGIGVQCAFANNYEQFKTELQQTTQTRQQLRVISVESLERTTQMDHDKIRTKTLIDFNEYGLDSLKEAMKNASISVEHLAEIKHQVGLVYATSTEDTNTFLYRTFSGEDSLFGEKFSHYVQQSIPLNGKITVCDSSCSAGGIAAGTALDLIKYNDHKVVLLGGIETITLMQHSGFSSLGALGSIGSQPFSNNRDGVGLGNASVFLIVEEYEYAINRGATILGELLGYGISNDAYHITAPHPEGLGAKLAMQRAMKEAGVTSEQISYINGHGTGTSTNDSMELLAIEETFNGSQSPVYVSSIKSLTGHTLSAAGVIELAATISALHEQYMIPNFELDHPMEHSEFIVLPTEAVPMEYSYALSNSFAFGGNCVSVVVKKLAEEVL</sequence>
<evidence type="ECO:0000313" key="5">
    <source>
        <dbReference type="EMBL" id="SDF08523.1"/>
    </source>
</evidence>
<dbReference type="Proteomes" id="UP000198972">
    <property type="component" value="Unassembled WGS sequence"/>
</dbReference>
<proteinExistence type="inferred from homology"/>